<proteinExistence type="predicted"/>
<dbReference type="AlphaFoldDB" id="A0ABC8UD15"/>
<comment type="caution">
    <text evidence="1">The sequence shown here is derived from an EMBL/GenBank/DDBJ whole genome shotgun (WGS) entry which is preliminary data.</text>
</comment>
<name>A0ABC8UD15_9AQUA</name>
<evidence type="ECO:0000313" key="2">
    <source>
        <dbReference type="Proteomes" id="UP001642360"/>
    </source>
</evidence>
<organism evidence="1 2">
    <name type="scientific">Ilex paraguariensis</name>
    <name type="common">yerba mate</name>
    <dbReference type="NCBI Taxonomy" id="185542"/>
    <lineage>
        <taxon>Eukaryota</taxon>
        <taxon>Viridiplantae</taxon>
        <taxon>Streptophyta</taxon>
        <taxon>Embryophyta</taxon>
        <taxon>Tracheophyta</taxon>
        <taxon>Spermatophyta</taxon>
        <taxon>Magnoliopsida</taxon>
        <taxon>eudicotyledons</taxon>
        <taxon>Gunneridae</taxon>
        <taxon>Pentapetalae</taxon>
        <taxon>asterids</taxon>
        <taxon>campanulids</taxon>
        <taxon>Aquifoliales</taxon>
        <taxon>Aquifoliaceae</taxon>
        <taxon>Ilex</taxon>
    </lineage>
</organism>
<dbReference type="Proteomes" id="UP001642360">
    <property type="component" value="Unassembled WGS sequence"/>
</dbReference>
<accession>A0ABC8UD15</accession>
<sequence>MAGVKFKPTKKDNPKPRMVVVEHRMRRSGVYFGCHRMGLRRWHMGRQLGRRVNGMRWWWGGVWLAWWWSALRGGEVGLGWWGTVIVVVVNK</sequence>
<gene>
    <name evidence="1" type="ORF">ILEXP_LOCUS47818</name>
</gene>
<reference evidence="1 2" key="1">
    <citation type="submission" date="2024-02" db="EMBL/GenBank/DDBJ databases">
        <authorList>
            <person name="Vignale AGUSTIN F."/>
            <person name="Sosa J E."/>
            <person name="Modenutti C."/>
        </authorList>
    </citation>
    <scope>NUCLEOTIDE SEQUENCE [LARGE SCALE GENOMIC DNA]</scope>
</reference>
<dbReference type="EMBL" id="CAUOFW020007180">
    <property type="protein sequence ID" value="CAK9177900.1"/>
    <property type="molecule type" value="Genomic_DNA"/>
</dbReference>
<protein>
    <submittedName>
        <fullName evidence="1">Uncharacterized protein</fullName>
    </submittedName>
</protein>
<keyword evidence="2" id="KW-1185">Reference proteome</keyword>
<evidence type="ECO:0000313" key="1">
    <source>
        <dbReference type="EMBL" id="CAK9177900.1"/>
    </source>
</evidence>